<dbReference type="Proteomes" id="UP000541558">
    <property type="component" value="Unassembled WGS sequence"/>
</dbReference>
<dbReference type="InterPro" id="IPR032675">
    <property type="entry name" value="LRR_dom_sf"/>
</dbReference>
<proteinExistence type="predicted"/>
<name>A0A8H5BT24_9AGAR</name>
<dbReference type="AlphaFoldDB" id="A0A8H5BT24"/>
<organism evidence="1 2">
    <name type="scientific">Ephemerocybe angulata</name>
    <dbReference type="NCBI Taxonomy" id="980116"/>
    <lineage>
        <taxon>Eukaryota</taxon>
        <taxon>Fungi</taxon>
        <taxon>Dikarya</taxon>
        <taxon>Basidiomycota</taxon>
        <taxon>Agaricomycotina</taxon>
        <taxon>Agaricomycetes</taxon>
        <taxon>Agaricomycetidae</taxon>
        <taxon>Agaricales</taxon>
        <taxon>Agaricineae</taxon>
        <taxon>Psathyrellaceae</taxon>
        <taxon>Ephemerocybe</taxon>
    </lineage>
</organism>
<dbReference type="OrthoDB" id="3071593at2759"/>
<keyword evidence="2" id="KW-1185">Reference proteome</keyword>
<evidence type="ECO:0000313" key="1">
    <source>
        <dbReference type="EMBL" id="KAF5329029.1"/>
    </source>
</evidence>
<dbReference type="Gene3D" id="3.80.10.10">
    <property type="entry name" value="Ribonuclease Inhibitor"/>
    <property type="match status" value="1"/>
</dbReference>
<sequence length="430" mass="48593">MPTLPVEIHDVIASHTADADLKSLGVVSKAFIYPTQRQLFRCIRIFTITNSRKLASVLKISPHLAGYIRKFQVGSALERTTSIVQILGLLQNVRDFVLGPSFQRLETIKFQKFQPPCVVALKEVLRRSTLRSLVIMCCDFPSISALADLLRQASPHLQTLSCKNVTLSSTVSTPEEINADAPVLSLSEFKFQDEPYRMCLLPYLFLNTDVVFHDTSSLQTLHFACRVIEHHATLAKILTRIGPSMHELHLREVMSSHPNMQDYPDNQFISFYTCTSLSSLTFDFSTRMTWEHPPFSPISISLASFDPKNNSLQHLYIHLGLLSILKLTHFPYGEVNYPTQYAFPGLPDYHKEQHTRQIDDARTMINVIAKHLQKLLSIEFFISPESPPRQGEIEKAAQRSLTLEKTLRLLTAEVDGRMEGVSISVKAVTG</sequence>
<comment type="caution">
    <text evidence="1">The sequence shown here is derived from an EMBL/GenBank/DDBJ whole genome shotgun (WGS) entry which is preliminary data.</text>
</comment>
<dbReference type="EMBL" id="JAACJK010000123">
    <property type="protein sequence ID" value="KAF5329029.1"/>
    <property type="molecule type" value="Genomic_DNA"/>
</dbReference>
<accession>A0A8H5BT24</accession>
<gene>
    <name evidence="1" type="ORF">D9611_013855</name>
</gene>
<evidence type="ECO:0008006" key="3">
    <source>
        <dbReference type="Google" id="ProtNLM"/>
    </source>
</evidence>
<reference evidence="1 2" key="1">
    <citation type="journal article" date="2020" name="ISME J.">
        <title>Uncovering the hidden diversity of litter-decomposition mechanisms in mushroom-forming fungi.</title>
        <authorList>
            <person name="Floudas D."/>
            <person name="Bentzer J."/>
            <person name="Ahren D."/>
            <person name="Johansson T."/>
            <person name="Persson P."/>
            <person name="Tunlid A."/>
        </authorList>
    </citation>
    <scope>NUCLEOTIDE SEQUENCE [LARGE SCALE GENOMIC DNA]</scope>
    <source>
        <strain evidence="1 2">CBS 175.51</strain>
    </source>
</reference>
<evidence type="ECO:0000313" key="2">
    <source>
        <dbReference type="Proteomes" id="UP000541558"/>
    </source>
</evidence>
<protein>
    <recommendedName>
        <fullName evidence="3">F-box domain-containing protein</fullName>
    </recommendedName>
</protein>